<dbReference type="EMBL" id="CM051395">
    <property type="protein sequence ID" value="KAJ4726685.1"/>
    <property type="molecule type" value="Genomic_DNA"/>
</dbReference>
<evidence type="ECO:0000313" key="1">
    <source>
        <dbReference type="EMBL" id="KAJ4726685.1"/>
    </source>
</evidence>
<sequence>MATSFLLPSPASCNYRKSQVGLSLLSENWQKDITYFSFCIRRQKCKVKLYMIPYKAIARRWAFKRSASVGSLEVDAADQGHRFASGFSAPNDFVRYNMLHDSSSNPLDGMSDFERQLQEFFDELKAMIMMGNKHDAIDLLQANYEAVKEQMNAGTKGIEEIAILDVIALGYMGIGDLKFVQSLLDMMSQVVDNLKDDEPLLDAILMHMGSMYSTLENHEKSMLLYQRAINILEKRYGKNSIFLVTSLLGMAKVLGSIGRATRAIEFYHRVITIFELNRGAESVDLVLPLSGLGNQLIKEGKATDAENVFTRILKIYTRAYGENDGRVGMALCSLAHAKCAKGNTDEAIDLYKKAVKVIKDSNYMALDDSIMENIRIDLAELLHFVGRGQEGRELLEECLLITEKHKGKEHPDSVTHLLNLASSYSRSKNFVEAERILRMSLEIMTKNVGPDDQSISFPMLHLGVTLYHLNQDEEAEKFVLEAVRIREKAFGKDSLPVGEALDCLVCIQTRLGKDDAQLLELLKRVLSIQEREFGSDSEERIELRAGNSCGLQSKSNCFQVTSQLKNDGRGRRVWRRRKLTKKDDMLRYNMERIPFLEEQVRKIKEGGKLLTMDIERLLLSEDNRFDFVNEVAAEATAYVESNRNEYGGNKKAILHVLSNRVNDLGFYRPDAYEETDPFKPGPTYLKEEFT</sequence>
<dbReference type="Proteomes" id="UP001164539">
    <property type="component" value="Chromosome 2"/>
</dbReference>
<proteinExistence type="predicted"/>
<organism evidence="1 2">
    <name type="scientific">Melia azedarach</name>
    <name type="common">Chinaberry tree</name>
    <dbReference type="NCBI Taxonomy" id="155640"/>
    <lineage>
        <taxon>Eukaryota</taxon>
        <taxon>Viridiplantae</taxon>
        <taxon>Streptophyta</taxon>
        <taxon>Embryophyta</taxon>
        <taxon>Tracheophyta</taxon>
        <taxon>Spermatophyta</taxon>
        <taxon>Magnoliopsida</taxon>
        <taxon>eudicotyledons</taxon>
        <taxon>Gunneridae</taxon>
        <taxon>Pentapetalae</taxon>
        <taxon>rosids</taxon>
        <taxon>malvids</taxon>
        <taxon>Sapindales</taxon>
        <taxon>Meliaceae</taxon>
        <taxon>Melia</taxon>
    </lineage>
</organism>
<keyword evidence="2" id="KW-1185">Reference proteome</keyword>
<accession>A0ACC1YS78</accession>
<reference evidence="1 2" key="1">
    <citation type="journal article" date="2023" name="Science">
        <title>Complex scaffold remodeling in plant triterpene biosynthesis.</title>
        <authorList>
            <person name="De La Pena R."/>
            <person name="Hodgson H."/>
            <person name="Liu J.C."/>
            <person name="Stephenson M.J."/>
            <person name="Martin A.C."/>
            <person name="Owen C."/>
            <person name="Harkess A."/>
            <person name="Leebens-Mack J."/>
            <person name="Jimenez L.E."/>
            <person name="Osbourn A."/>
            <person name="Sattely E.S."/>
        </authorList>
    </citation>
    <scope>NUCLEOTIDE SEQUENCE [LARGE SCALE GENOMIC DNA]</scope>
    <source>
        <strain evidence="2">cv. JPN11</strain>
        <tissue evidence="1">Leaf</tissue>
    </source>
</reference>
<name>A0ACC1YS78_MELAZ</name>
<protein>
    <submittedName>
        <fullName evidence="1">Nephrocystin-3 isoform X1</fullName>
    </submittedName>
</protein>
<comment type="caution">
    <text evidence="1">The sequence shown here is derived from an EMBL/GenBank/DDBJ whole genome shotgun (WGS) entry which is preliminary data.</text>
</comment>
<evidence type="ECO:0000313" key="2">
    <source>
        <dbReference type="Proteomes" id="UP001164539"/>
    </source>
</evidence>
<gene>
    <name evidence="1" type="ORF">OWV82_005352</name>
</gene>